<evidence type="ECO:0000313" key="4">
    <source>
        <dbReference type="Proteomes" id="UP000570595"/>
    </source>
</evidence>
<dbReference type="EMBL" id="JABAHT010000829">
    <property type="protein sequence ID" value="KAF4651589.1"/>
    <property type="molecule type" value="Genomic_DNA"/>
</dbReference>
<organism evidence="2 4">
    <name type="scientific">Perkinsus olseni</name>
    <name type="common">Perkinsus atlanticus</name>
    <dbReference type="NCBI Taxonomy" id="32597"/>
    <lineage>
        <taxon>Eukaryota</taxon>
        <taxon>Sar</taxon>
        <taxon>Alveolata</taxon>
        <taxon>Perkinsozoa</taxon>
        <taxon>Perkinsea</taxon>
        <taxon>Perkinsida</taxon>
        <taxon>Perkinsidae</taxon>
        <taxon>Perkinsus</taxon>
    </lineage>
</organism>
<dbReference type="EMBL" id="JABANN010000380">
    <property type="protein sequence ID" value="KAF4660681.1"/>
    <property type="molecule type" value="Genomic_DNA"/>
</dbReference>
<evidence type="ECO:0000313" key="5">
    <source>
        <dbReference type="Proteomes" id="UP000572268"/>
    </source>
</evidence>
<proteinExistence type="predicted"/>
<feature type="chain" id="PRO_5036205298" evidence="1">
    <location>
        <begin position="20"/>
        <end position="293"/>
    </location>
</feature>
<accession>A0A7J6KYC5</accession>
<evidence type="ECO:0000256" key="1">
    <source>
        <dbReference type="SAM" id="SignalP"/>
    </source>
</evidence>
<sequence>MMILRLIASALPFFPLVNGNCKARPALTSASPQRSSLGQALSLTAYRVPGVNDDSYKHIGYFVYEPKGPGLVEMVFVGLPGDVGLFSVKCEHASYHSSWFRLRPNGIDKDIIHVVPEEGLEFSEYENWIVRTEAACPGGAIQKHDLTVFYATEAGDVQAIIGGVIVTLNRTWLPLIPGLYSTGDSSKFGVQMQYNISIDGTVAVELGCAGGGVTGFKKYKLVGTGLGNHYEVKPTVDGDTLEDLVGSLEAACPGVSGDEVLAETYQTVGFATEGVIFVTGNFYEGNILRRQFP</sequence>
<dbReference type="AlphaFoldDB" id="A0A7J6KYC5"/>
<keyword evidence="1" id="KW-0732">Signal</keyword>
<comment type="caution">
    <text evidence="2">The sequence shown here is derived from an EMBL/GenBank/DDBJ whole genome shotgun (WGS) entry which is preliminary data.</text>
</comment>
<gene>
    <name evidence="3" type="ORF">FOL46_006053</name>
    <name evidence="2" type="ORF">FOZ61_010341</name>
</gene>
<dbReference type="Proteomes" id="UP000570595">
    <property type="component" value="Unassembled WGS sequence"/>
</dbReference>
<protein>
    <submittedName>
        <fullName evidence="2">Uncharacterized protein</fullName>
    </submittedName>
</protein>
<evidence type="ECO:0000313" key="2">
    <source>
        <dbReference type="EMBL" id="KAF4651589.1"/>
    </source>
</evidence>
<feature type="signal peptide" evidence="1">
    <location>
        <begin position="1"/>
        <end position="19"/>
    </location>
</feature>
<name>A0A7J6KYC5_PEROL</name>
<evidence type="ECO:0000313" key="3">
    <source>
        <dbReference type="EMBL" id="KAF4660681.1"/>
    </source>
</evidence>
<reference evidence="4 5" key="1">
    <citation type="submission" date="2020-04" db="EMBL/GenBank/DDBJ databases">
        <title>Perkinsus olseni comparative genomics.</title>
        <authorList>
            <person name="Bogema D.R."/>
        </authorList>
    </citation>
    <scope>NUCLEOTIDE SEQUENCE [LARGE SCALE GENOMIC DNA]</scope>
    <source>
        <strain evidence="2">ATCC PRA-179</strain>
        <strain evidence="3">ATCC PRA-31</strain>
    </source>
</reference>
<dbReference type="Proteomes" id="UP000572268">
    <property type="component" value="Unassembled WGS sequence"/>
</dbReference>